<dbReference type="NCBIfam" id="TIGR04565">
    <property type="entry name" value="OMP_myx_plus"/>
    <property type="match status" value="1"/>
</dbReference>
<evidence type="ECO:0000256" key="2">
    <source>
        <dbReference type="SAM" id="SignalP"/>
    </source>
</evidence>
<keyword evidence="2" id="KW-0732">Signal</keyword>
<organism evidence="3 4">
    <name type="scientific">Archangium gephyra</name>
    <dbReference type="NCBI Taxonomy" id="48"/>
    <lineage>
        <taxon>Bacteria</taxon>
        <taxon>Pseudomonadati</taxon>
        <taxon>Myxococcota</taxon>
        <taxon>Myxococcia</taxon>
        <taxon>Myxococcales</taxon>
        <taxon>Cystobacterineae</taxon>
        <taxon>Archangiaceae</taxon>
        <taxon>Archangium</taxon>
    </lineage>
</organism>
<feature type="compositionally biased region" description="Low complexity" evidence="1">
    <location>
        <begin position="48"/>
        <end position="76"/>
    </location>
</feature>
<feature type="region of interest" description="Disordered" evidence="1">
    <location>
        <begin position="36"/>
        <end position="87"/>
    </location>
</feature>
<feature type="signal peptide" evidence="2">
    <location>
        <begin position="1"/>
        <end position="23"/>
    </location>
</feature>
<evidence type="ECO:0000313" key="4">
    <source>
        <dbReference type="Proteomes" id="UP000249061"/>
    </source>
</evidence>
<comment type="caution">
    <text evidence="3">The sequence shown here is derived from an EMBL/GenBank/DDBJ whole genome shotgun (WGS) entry which is preliminary data.</text>
</comment>
<protein>
    <submittedName>
        <fullName evidence="3">Outer membrane beta-barrel domain-containing protein</fullName>
    </submittedName>
</protein>
<dbReference type="InterPro" id="IPR030820">
    <property type="entry name" value="OMP_myx_plus_Proteobacteria"/>
</dbReference>
<dbReference type="AlphaFoldDB" id="A0A2W5TNX5"/>
<proteinExistence type="predicted"/>
<sequence length="367" mass="38765">MRSFRDSLLLAALMGAISAPAFAAPQHTDAPVLVAQASPSDDDEDDPAPAAATPAPTSTTPAATTAPARTDAPTAANTGSTQAPNADTQKLVSGAPLFNPNVAVHIIEEKKHSDAGKFEIVLYPATIQVNGKFTQHFGTMGSLVYHLQENFALQVTGGYNWYNVESSFNGELVEKFRVEAQAATSLLWTWGALGGVEVTPLSGKFALFEGTLAHFSFVINGGIGAGGTRHQLKPESVRTDGSISPATYGDTGVKFMGSVGAGFRLQLGERFAFRLEVRDVVYTARMEQVNGCNIDDLLAMDAKIRMNQPVETATVGGACRIEEFSGVYPDTGVSKAIDATLAKNLVQSPSSDVLNNVGLYLGVSFLF</sequence>
<feature type="chain" id="PRO_5016126662" evidence="2">
    <location>
        <begin position="24"/>
        <end position="367"/>
    </location>
</feature>
<dbReference type="EMBL" id="QFQP01000002">
    <property type="protein sequence ID" value="PZR17349.1"/>
    <property type="molecule type" value="Genomic_DNA"/>
</dbReference>
<evidence type="ECO:0000256" key="1">
    <source>
        <dbReference type="SAM" id="MobiDB-lite"/>
    </source>
</evidence>
<gene>
    <name evidence="3" type="ORF">DI536_03225</name>
</gene>
<dbReference type="Proteomes" id="UP000249061">
    <property type="component" value="Unassembled WGS sequence"/>
</dbReference>
<feature type="compositionally biased region" description="Polar residues" evidence="1">
    <location>
        <begin position="77"/>
        <end position="87"/>
    </location>
</feature>
<accession>A0A2W5TNX5</accession>
<reference evidence="3 4" key="1">
    <citation type="submission" date="2017-08" db="EMBL/GenBank/DDBJ databases">
        <title>Infants hospitalized years apart are colonized by the same room-sourced microbial strains.</title>
        <authorList>
            <person name="Brooks B."/>
            <person name="Olm M.R."/>
            <person name="Firek B.A."/>
            <person name="Baker R."/>
            <person name="Thomas B.C."/>
            <person name="Morowitz M.J."/>
            <person name="Banfield J.F."/>
        </authorList>
    </citation>
    <scope>NUCLEOTIDE SEQUENCE [LARGE SCALE GENOMIC DNA]</scope>
    <source>
        <strain evidence="3">S2_003_000_R2_14</strain>
    </source>
</reference>
<evidence type="ECO:0000313" key="3">
    <source>
        <dbReference type="EMBL" id="PZR17349.1"/>
    </source>
</evidence>
<name>A0A2W5TNX5_9BACT</name>